<dbReference type="OrthoDB" id="10282180at2759"/>
<organism evidence="2 7">
    <name type="scientific">Rotaria socialis</name>
    <dbReference type="NCBI Taxonomy" id="392032"/>
    <lineage>
        <taxon>Eukaryota</taxon>
        <taxon>Metazoa</taxon>
        <taxon>Spiralia</taxon>
        <taxon>Gnathifera</taxon>
        <taxon>Rotifera</taxon>
        <taxon>Eurotatoria</taxon>
        <taxon>Bdelloidea</taxon>
        <taxon>Philodinida</taxon>
        <taxon>Philodinidae</taxon>
        <taxon>Rotaria</taxon>
    </lineage>
</organism>
<evidence type="ECO:0000313" key="3">
    <source>
        <dbReference type="EMBL" id="CAF3329347.1"/>
    </source>
</evidence>
<evidence type="ECO:0000256" key="1">
    <source>
        <dbReference type="SAM" id="Phobius"/>
    </source>
</evidence>
<keyword evidence="1" id="KW-0812">Transmembrane</keyword>
<evidence type="ECO:0000313" key="5">
    <source>
        <dbReference type="EMBL" id="CAF3495132.1"/>
    </source>
</evidence>
<dbReference type="EMBL" id="CAJNYV010005814">
    <property type="protein sequence ID" value="CAF3783197.1"/>
    <property type="molecule type" value="Genomic_DNA"/>
</dbReference>
<evidence type="ECO:0000313" key="6">
    <source>
        <dbReference type="EMBL" id="CAF3783197.1"/>
    </source>
</evidence>
<comment type="caution">
    <text evidence="2">The sequence shown here is derived from an EMBL/GenBank/DDBJ whole genome shotgun (WGS) entry which is preliminary data.</text>
</comment>
<accession>A0A817SA08</accession>
<dbReference type="Proteomes" id="UP000663865">
    <property type="component" value="Unassembled WGS sequence"/>
</dbReference>
<dbReference type="EMBL" id="CAJNXB010003023">
    <property type="protein sequence ID" value="CAF3291668.1"/>
    <property type="molecule type" value="Genomic_DNA"/>
</dbReference>
<evidence type="ECO:0000313" key="4">
    <source>
        <dbReference type="EMBL" id="CAF3436897.1"/>
    </source>
</evidence>
<gene>
    <name evidence="3" type="ORF">FME351_LOCUS2307</name>
    <name evidence="5" type="ORF">GRG538_LOCUS17240</name>
    <name evidence="6" type="ORF">KIK155_LOCUS31468</name>
    <name evidence="4" type="ORF">LUA448_LOCUS20834</name>
    <name evidence="2" type="ORF">TIS948_LOCUS17586</name>
</gene>
<evidence type="ECO:0000313" key="2">
    <source>
        <dbReference type="EMBL" id="CAF3291668.1"/>
    </source>
</evidence>
<feature type="transmembrane region" description="Helical" evidence="1">
    <location>
        <begin position="36"/>
        <end position="58"/>
    </location>
</feature>
<evidence type="ECO:0000313" key="7">
    <source>
        <dbReference type="Proteomes" id="UP000663825"/>
    </source>
</evidence>
<dbReference type="Proteomes" id="UP000663872">
    <property type="component" value="Unassembled WGS sequence"/>
</dbReference>
<feature type="transmembrane region" description="Helical" evidence="1">
    <location>
        <begin position="70"/>
        <end position="95"/>
    </location>
</feature>
<sequence length="151" mass="17388">MPDVLTKTGTPSTTRVWRYFFDHQPPLTKDENRKCIGIYCSTIASLSVVFGIYLWSGLYHLKKYSIAPTIVLLAISFVLCVMIINWLTIGVYALIRQCRHHQQQQQQVKETSECNNSFRFANVKSWLKEKLGKSKTTPIDVSIQVHQQLIV</sequence>
<dbReference type="EMBL" id="CAJNYU010000114">
    <property type="protein sequence ID" value="CAF3329347.1"/>
    <property type="molecule type" value="Genomic_DNA"/>
</dbReference>
<dbReference type="AlphaFoldDB" id="A0A817SA08"/>
<dbReference type="Proteomes" id="UP000663869">
    <property type="component" value="Unassembled WGS sequence"/>
</dbReference>
<keyword evidence="1" id="KW-1133">Transmembrane helix</keyword>
<name>A0A817SA08_9BILA</name>
<protein>
    <submittedName>
        <fullName evidence="2">Uncharacterized protein</fullName>
    </submittedName>
</protein>
<reference evidence="2" key="1">
    <citation type="submission" date="2021-02" db="EMBL/GenBank/DDBJ databases">
        <authorList>
            <person name="Nowell W R."/>
        </authorList>
    </citation>
    <scope>NUCLEOTIDE SEQUENCE</scope>
</reference>
<dbReference type="EMBL" id="CAJNYD010002645">
    <property type="protein sequence ID" value="CAF3436897.1"/>
    <property type="molecule type" value="Genomic_DNA"/>
</dbReference>
<dbReference type="Proteomes" id="UP000663833">
    <property type="component" value="Unassembled WGS sequence"/>
</dbReference>
<keyword evidence="1" id="KW-0472">Membrane</keyword>
<dbReference type="Proteomes" id="UP000663825">
    <property type="component" value="Unassembled WGS sequence"/>
</dbReference>
<proteinExistence type="predicted"/>
<dbReference type="EMBL" id="CAJNYT010002819">
    <property type="protein sequence ID" value="CAF3495132.1"/>
    <property type="molecule type" value="Genomic_DNA"/>
</dbReference>